<reference evidence="13 14" key="1">
    <citation type="submission" date="2013-08" db="EMBL/GenBank/DDBJ databases">
        <title>The genome sequence of Knoellia sinensis.</title>
        <authorList>
            <person name="Zhu W."/>
            <person name="Wang G."/>
        </authorList>
    </citation>
    <scope>NUCLEOTIDE SEQUENCE [LARGE SCALE GENOMIC DNA]</scope>
    <source>
        <strain evidence="13 14">KCTC 19936</strain>
    </source>
</reference>
<dbReference type="GO" id="GO:0046872">
    <property type="term" value="F:metal ion binding"/>
    <property type="evidence" value="ECO:0007669"/>
    <property type="project" value="UniProtKB-KW"/>
</dbReference>
<evidence type="ECO:0000259" key="12">
    <source>
        <dbReference type="PROSITE" id="PS51674"/>
    </source>
</evidence>
<organism evidence="13 14">
    <name type="scientific">Knoellia sinensis KCTC 19936</name>
    <dbReference type="NCBI Taxonomy" id="1385520"/>
    <lineage>
        <taxon>Bacteria</taxon>
        <taxon>Bacillati</taxon>
        <taxon>Actinomycetota</taxon>
        <taxon>Actinomycetes</taxon>
        <taxon>Micrococcales</taxon>
        <taxon>Intrasporangiaceae</taxon>
        <taxon>Knoellia</taxon>
    </lineage>
</organism>
<feature type="binding site" evidence="11">
    <location>
        <position position="38"/>
    </location>
    <ligand>
        <name>[4Fe-4S] cluster</name>
        <dbReference type="ChEBI" id="CHEBI:49883"/>
    </ligand>
</feature>
<evidence type="ECO:0000256" key="3">
    <source>
        <dbReference type="ARBA" id="ARBA00022485"/>
    </source>
</evidence>
<keyword evidence="6 11" id="KW-0411">Iron-sulfur</keyword>
<evidence type="ECO:0000256" key="11">
    <source>
        <dbReference type="HAMAP-Rule" id="MF_01479"/>
    </source>
</evidence>
<dbReference type="STRING" id="1385520.N802_05940"/>
<dbReference type="PANTHER" id="PTHR38839:SF2">
    <property type="entry name" value="TRANSCRIPTIONAL REGULATOR WHIB7-RELATED"/>
    <property type="match status" value="1"/>
</dbReference>
<dbReference type="EMBL" id="AVPJ01000016">
    <property type="protein sequence ID" value="KGN30745.1"/>
    <property type="molecule type" value="Genomic_DNA"/>
</dbReference>
<dbReference type="GO" id="GO:0045454">
    <property type="term" value="P:cell redox homeostasis"/>
    <property type="evidence" value="ECO:0007669"/>
    <property type="project" value="TreeGrafter"/>
</dbReference>
<feature type="binding site" evidence="11">
    <location>
        <position position="32"/>
    </location>
    <ligand>
        <name>[4Fe-4S] cluster</name>
        <dbReference type="ChEBI" id="CHEBI:49883"/>
    </ligand>
</feature>
<evidence type="ECO:0000256" key="4">
    <source>
        <dbReference type="ARBA" id="ARBA00022723"/>
    </source>
</evidence>
<evidence type="ECO:0000256" key="1">
    <source>
        <dbReference type="ARBA" id="ARBA00004496"/>
    </source>
</evidence>
<keyword evidence="10 11" id="KW-0804">Transcription</keyword>
<protein>
    <recommendedName>
        <fullName evidence="11">Transcriptional regulator WhiB</fullName>
    </recommendedName>
</protein>
<comment type="cofactor">
    <cofactor evidence="11">
        <name>[4Fe-4S] cluster</name>
        <dbReference type="ChEBI" id="CHEBI:49883"/>
    </cofactor>
    <text evidence="11">Binds 1 [4Fe-4S] cluster per subunit. Following nitrosylation of the [4Fe-4S] cluster binds 1 [4Fe-8(NO)] cluster per subunit.</text>
</comment>
<evidence type="ECO:0000256" key="10">
    <source>
        <dbReference type="ARBA" id="ARBA00023163"/>
    </source>
</evidence>
<evidence type="ECO:0000313" key="14">
    <source>
        <dbReference type="Proteomes" id="UP000030002"/>
    </source>
</evidence>
<dbReference type="InterPro" id="IPR003482">
    <property type="entry name" value="Whib"/>
</dbReference>
<sequence length="79" mass="8647">MSRLPCQVRSDDLWFADAPADIELAQALCGGCPVRQQCLTEALDRGERWGVWGGEILHEGAVVARKPRAGRPRKHPVAA</sequence>
<keyword evidence="5 11" id="KW-0408">Iron</keyword>
<dbReference type="GO" id="GO:0005737">
    <property type="term" value="C:cytoplasm"/>
    <property type="evidence" value="ECO:0007669"/>
    <property type="project" value="UniProtKB-SubCell"/>
</dbReference>
<dbReference type="Proteomes" id="UP000030002">
    <property type="component" value="Unassembled WGS sequence"/>
</dbReference>
<dbReference type="GO" id="GO:0047134">
    <property type="term" value="F:protein-disulfide reductase [NAD(P)H] activity"/>
    <property type="evidence" value="ECO:0007669"/>
    <property type="project" value="TreeGrafter"/>
</dbReference>
<comment type="PTM">
    <text evidence="11">Upon Fe-S cluster removal intramolecular disulfide bonds are formed.</text>
</comment>
<dbReference type="HAMAP" id="MF_01479">
    <property type="entry name" value="WhiB"/>
    <property type="match status" value="1"/>
</dbReference>
<proteinExistence type="inferred from homology"/>
<dbReference type="GO" id="GO:0035731">
    <property type="term" value="F:dinitrosyl-iron complex binding"/>
    <property type="evidence" value="ECO:0007669"/>
    <property type="project" value="UniProtKB-UniRule"/>
</dbReference>
<keyword evidence="7 11" id="KW-0805">Transcription regulation</keyword>
<dbReference type="GO" id="GO:0051539">
    <property type="term" value="F:4 iron, 4 sulfur cluster binding"/>
    <property type="evidence" value="ECO:0007669"/>
    <property type="project" value="UniProtKB-UniRule"/>
</dbReference>
<keyword evidence="11" id="KW-0963">Cytoplasm</keyword>
<comment type="PTM">
    <text evidence="11">The Fe-S cluster can be nitrosylated by nitric oxide (NO).</text>
</comment>
<evidence type="ECO:0000256" key="2">
    <source>
        <dbReference type="ARBA" id="ARBA00006597"/>
    </source>
</evidence>
<keyword evidence="3 11" id="KW-0004">4Fe-4S</keyword>
<keyword evidence="9 11" id="KW-1015">Disulfide bond</keyword>
<dbReference type="PANTHER" id="PTHR38839">
    <property type="entry name" value="TRANSCRIPTIONAL REGULATOR WHID-RELATED"/>
    <property type="match status" value="1"/>
</dbReference>
<evidence type="ECO:0000313" key="13">
    <source>
        <dbReference type="EMBL" id="KGN30745.1"/>
    </source>
</evidence>
<dbReference type="GO" id="GO:0045892">
    <property type="term" value="P:negative regulation of DNA-templated transcription"/>
    <property type="evidence" value="ECO:0007669"/>
    <property type="project" value="TreeGrafter"/>
</dbReference>
<accession>A0A0A0IZX3</accession>
<dbReference type="Pfam" id="PF02467">
    <property type="entry name" value="Whib"/>
    <property type="match status" value="1"/>
</dbReference>
<keyword evidence="8 11" id="KW-0238">DNA-binding</keyword>
<dbReference type="eggNOG" id="ENOG50322TA">
    <property type="taxonomic scope" value="Bacteria"/>
</dbReference>
<dbReference type="InterPro" id="IPR034768">
    <property type="entry name" value="4FE4S_WBL"/>
</dbReference>
<evidence type="ECO:0000256" key="5">
    <source>
        <dbReference type="ARBA" id="ARBA00023004"/>
    </source>
</evidence>
<keyword evidence="4 11" id="KW-0479">Metal-binding</keyword>
<feature type="domain" description="4Fe-4S Wbl-type" evidence="12">
    <location>
        <begin position="5"/>
        <end position="62"/>
    </location>
</feature>
<comment type="subcellular location">
    <subcellularLocation>
        <location evidence="1 11">Cytoplasm</location>
    </subcellularLocation>
</comment>
<gene>
    <name evidence="11" type="primary">whiB</name>
    <name evidence="13" type="ORF">N802_05940</name>
</gene>
<evidence type="ECO:0000256" key="9">
    <source>
        <dbReference type="ARBA" id="ARBA00023157"/>
    </source>
</evidence>
<evidence type="ECO:0000256" key="7">
    <source>
        <dbReference type="ARBA" id="ARBA00023015"/>
    </source>
</evidence>
<evidence type="ECO:0000256" key="6">
    <source>
        <dbReference type="ARBA" id="ARBA00023014"/>
    </source>
</evidence>
<feature type="binding site" evidence="11">
    <location>
        <position position="29"/>
    </location>
    <ligand>
        <name>[4Fe-4S] cluster</name>
        <dbReference type="ChEBI" id="CHEBI:49883"/>
    </ligand>
</feature>
<dbReference type="RefSeq" id="WP_035918148.1">
    <property type="nucleotide sequence ID" value="NZ_AVPJ01000016.1"/>
</dbReference>
<name>A0A0A0IZX3_9MICO</name>
<comment type="similarity">
    <text evidence="2 11">Belongs to the WhiB family.</text>
</comment>
<comment type="function">
    <text evidence="11">Acts as a transcriptional regulator. Probably redox-responsive. The apo- but not holo-form probably binds DNA.</text>
</comment>
<dbReference type="GO" id="GO:0003677">
    <property type="term" value="F:DNA binding"/>
    <property type="evidence" value="ECO:0007669"/>
    <property type="project" value="UniProtKB-UniRule"/>
</dbReference>
<dbReference type="AlphaFoldDB" id="A0A0A0IZX3"/>
<evidence type="ECO:0000256" key="8">
    <source>
        <dbReference type="ARBA" id="ARBA00023125"/>
    </source>
</evidence>
<dbReference type="OrthoDB" id="5244115at2"/>
<comment type="caution">
    <text evidence="13">The sequence shown here is derived from an EMBL/GenBank/DDBJ whole genome shotgun (WGS) entry which is preliminary data.</text>
</comment>
<dbReference type="PROSITE" id="PS51674">
    <property type="entry name" value="4FE4S_WBL"/>
    <property type="match status" value="1"/>
</dbReference>
<feature type="binding site" evidence="11">
    <location>
        <position position="6"/>
    </location>
    <ligand>
        <name>[4Fe-4S] cluster</name>
        <dbReference type="ChEBI" id="CHEBI:49883"/>
    </ligand>
</feature>
<keyword evidence="14" id="KW-1185">Reference proteome</keyword>